<feature type="chain" id="PRO_5046268045" description="Secreted protein" evidence="1">
    <location>
        <begin position="28"/>
        <end position="135"/>
    </location>
</feature>
<proteinExistence type="predicted"/>
<evidence type="ECO:0008006" key="4">
    <source>
        <dbReference type="Google" id="ProtNLM"/>
    </source>
</evidence>
<keyword evidence="1" id="KW-0732">Signal</keyword>
<keyword evidence="3" id="KW-1185">Reference proteome</keyword>
<dbReference type="EMBL" id="JAHBAY010000002">
    <property type="protein sequence ID" value="MBT0768454.1"/>
    <property type="molecule type" value="Genomic_DNA"/>
</dbReference>
<evidence type="ECO:0000313" key="3">
    <source>
        <dbReference type="Proteomes" id="UP001197247"/>
    </source>
</evidence>
<dbReference type="RefSeq" id="WP_214154748.1">
    <property type="nucleotide sequence ID" value="NZ_JAHBAY010000002.1"/>
</dbReference>
<comment type="caution">
    <text evidence="2">The sequence shown here is derived from an EMBL/GenBank/DDBJ whole genome shotgun (WGS) entry which is preliminary data.</text>
</comment>
<evidence type="ECO:0000256" key="1">
    <source>
        <dbReference type="SAM" id="SignalP"/>
    </source>
</evidence>
<accession>A0ABS5TBK4</accession>
<sequence length="135" mass="14663">MKKLVAIGSTAMITLGALVGSTTVAQARTKTPIRIKTFCDARKPVAEPKQISFACADDNYGATGITWQHWGRLNAIGKGQVYINLCEPTCVEDGMRTYPAQFVATKVRKGLFTKVVVIYNGKRPHTADTDSVDLS</sequence>
<gene>
    <name evidence="2" type="ORF">KIH74_05930</name>
</gene>
<organism evidence="2 3">
    <name type="scientific">Kineosporia corallincola</name>
    <dbReference type="NCBI Taxonomy" id="2835133"/>
    <lineage>
        <taxon>Bacteria</taxon>
        <taxon>Bacillati</taxon>
        <taxon>Actinomycetota</taxon>
        <taxon>Actinomycetes</taxon>
        <taxon>Kineosporiales</taxon>
        <taxon>Kineosporiaceae</taxon>
        <taxon>Kineosporia</taxon>
    </lineage>
</organism>
<name>A0ABS5TBK4_9ACTN</name>
<reference evidence="2 3" key="1">
    <citation type="submission" date="2021-05" db="EMBL/GenBank/DDBJ databases">
        <title>Kineosporia and Streptomyces sp. nov. two new marine actinobacteria isolated from Coral.</title>
        <authorList>
            <person name="Buangrab K."/>
            <person name="Sutthacheep M."/>
            <person name="Yeemin T."/>
            <person name="Harunari E."/>
            <person name="Igarashi Y."/>
            <person name="Kanchanasin P."/>
            <person name="Tanasupawat S."/>
            <person name="Phongsopitanun W."/>
        </authorList>
    </citation>
    <scope>NUCLEOTIDE SEQUENCE [LARGE SCALE GENOMIC DNA]</scope>
    <source>
        <strain evidence="2 3">J2-2</strain>
    </source>
</reference>
<dbReference type="Proteomes" id="UP001197247">
    <property type="component" value="Unassembled WGS sequence"/>
</dbReference>
<feature type="signal peptide" evidence="1">
    <location>
        <begin position="1"/>
        <end position="27"/>
    </location>
</feature>
<evidence type="ECO:0000313" key="2">
    <source>
        <dbReference type="EMBL" id="MBT0768454.1"/>
    </source>
</evidence>
<protein>
    <recommendedName>
        <fullName evidence="4">Secreted protein</fullName>
    </recommendedName>
</protein>